<gene>
    <name evidence="2" type="ORF">UCRPA7_4260</name>
</gene>
<dbReference type="PANTHER" id="PTHR43157">
    <property type="entry name" value="PHOSPHATIDYLINOSITOL-GLYCAN BIOSYNTHESIS CLASS F PROTEIN-RELATED"/>
    <property type="match status" value="1"/>
</dbReference>
<dbReference type="HOGENOM" id="CLU_083410_0_0_1"/>
<dbReference type="AlphaFoldDB" id="R8BLI4"/>
<evidence type="ECO:0000256" key="1">
    <source>
        <dbReference type="ARBA" id="ARBA00023002"/>
    </source>
</evidence>
<evidence type="ECO:0000313" key="2">
    <source>
        <dbReference type="EMBL" id="EOO00197.1"/>
    </source>
</evidence>
<sequence length="294" mass="32182">MASIAKTIVATGCSSGLGFEAIKQLLEQAQPYRFILGARDTSRLQGALDGLKYDSSKHNLSLLPLELADLGNVKSFAQKTLAKLGQSKIDYLLLNAGTIKPASVPATNPSKWCEPYVVNHLSQHYLIHLLREKLVKDQTRIVVVSSGAVRNVPDTSVLEKDLQTGADTKDTVVYCETKFAQLLGAHWWRRQLKGTNVVVAVSPGLIPGTGLGRHGSFKPTMDMPDAKPIATGAESILRAFTRDDYPEDPDQIFLTSWGEWWPKDVIAQSLDKDLQDKWSPSKEEIEAEAGLSAA</sequence>
<dbReference type="InterPro" id="IPR002347">
    <property type="entry name" value="SDR_fam"/>
</dbReference>
<organism evidence="2 3">
    <name type="scientific">Phaeoacremonium minimum (strain UCR-PA7)</name>
    <name type="common">Esca disease fungus</name>
    <name type="synonym">Togninia minima</name>
    <dbReference type="NCBI Taxonomy" id="1286976"/>
    <lineage>
        <taxon>Eukaryota</taxon>
        <taxon>Fungi</taxon>
        <taxon>Dikarya</taxon>
        <taxon>Ascomycota</taxon>
        <taxon>Pezizomycotina</taxon>
        <taxon>Sordariomycetes</taxon>
        <taxon>Sordariomycetidae</taxon>
        <taxon>Togniniales</taxon>
        <taxon>Togniniaceae</taxon>
        <taxon>Phaeoacremonium</taxon>
    </lineage>
</organism>
<dbReference type="GeneID" id="19324693"/>
<dbReference type="PANTHER" id="PTHR43157:SF31">
    <property type="entry name" value="PHOSPHATIDYLINOSITOL-GLYCAN BIOSYNTHESIS CLASS F PROTEIN"/>
    <property type="match status" value="1"/>
</dbReference>
<keyword evidence="1" id="KW-0560">Oxidoreductase</keyword>
<dbReference type="RefSeq" id="XP_007915020.1">
    <property type="nucleotide sequence ID" value="XM_007916829.1"/>
</dbReference>
<dbReference type="InterPro" id="IPR036291">
    <property type="entry name" value="NAD(P)-bd_dom_sf"/>
</dbReference>
<dbReference type="eggNOG" id="KOG1208">
    <property type="taxonomic scope" value="Eukaryota"/>
</dbReference>
<evidence type="ECO:0000313" key="3">
    <source>
        <dbReference type="Proteomes" id="UP000014074"/>
    </source>
</evidence>
<dbReference type="GO" id="GO:0016491">
    <property type="term" value="F:oxidoreductase activity"/>
    <property type="evidence" value="ECO:0007669"/>
    <property type="project" value="UniProtKB-KW"/>
</dbReference>
<dbReference type="EMBL" id="KB933101">
    <property type="protein sequence ID" value="EOO00197.1"/>
    <property type="molecule type" value="Genomic_DNA"/>
</dbReference>
<proteinExistence type="predicted"/>
<name>R8BLI4_PHAM7</name>
<dbReference type="OrthoDB" id="542013at2759"/>
<dbReference type="Proteomes" id="UP000014074">
    <property type="component" value="Unassembled WGS sequence"/>
</dbReference>
<keyword evidence="3" id="KW-1185">Reference proteome</keyword>
<dbReference type="SUPFAM" id="SSF51735">
    <property type="entry name" value="NAD(P)-binding Rossmann-fold domains"/>
    <property type="match status" value="1"/>
</dbReference>
<reference evidence="3" key="1">
    <citation type="journal article" date="2013" name="Genome Announc.">
        <title>Draft genome sequence of the ascomycete Phaeoacremonium aleophilum strain UCR-PA7, a causal agent of the esca disease complex in grapevines.</title>
        <authorList>
            <person name="Blanco-Ulate B."/>
            <person name="Rolshausen P."/>
            <person name="Cantu D."/>
        </authorList>
    </citation>
    <scope>NUCLEOTIDE SEQUENCE [LARGE SCALE GENOMIC DNA]</scope>
    <source>
        <strain evidence="3">UCR-PA7</strain>
    </source>
</reference>
<accession>R8BLI4</accession>
<protein>
    <submittedName>
        <fullName evidence="2">Putative short-chain dehydrogenase reductase protein</fullName>
    </submittedName>
</protein>
<dbReference type="Gene3D" id="3.40.50.720">
    <property type="entry name" value="NAD(P)-binding Rossmann-like Domain"/>
    <property type="match status" value="1"/>
</dbReference>
<dbReference type="KEGG" id="tmn:UCRPA7_4260"/>
<dbReference type="Pfam" id="PF00106">
    <property type="entry name" value="adh_short"/>
    <property type="match status" value="1"/>
</dbReference>